<protein>
    <submittedName>
        <fullName evidence="1">Uncharacterized protein</fullName>
    </submittedName>
</protein>
<keyword evidence="2" id="KW-1185">Reference proteome</keyword>
<organism evidence="1 2">
    <name type="scientific">Opisthorchis felineus</name>
    <dbReference type="NCBI Taxonomy" id="147828"/>
    <lineage>
        <taxon>Eukaryota</taxon>
        <taxon>Metazoa</taxon>
        <taxon>Spiralia</taxon>
        <taxon>Lophotrochozoa</taxon>
        <taxon>Platyhelminthes</taxon>
        <taxon>Trematoda</taxon>
        <taxon>Digenea</taxon>
        <taxon>Opisthorchiida</taxon>
        <taxon>Opisthorchiata</taxon>
        <taxon>Opisthorchiidae</taxon>
        <taxon>Opisthorchis</taxon>
    </lineage>
</organism>
<evidence type="ECO:0000313" key="2">
    <source>
        <dbReference type="Proteomes" id="UP000308267"/>
    </source>
</evidence>
<evidence type="ECO:0000313" key="1">
    <source>
        <dbReference type="EMBL" id="TGZ60134.1"/>
    </source>
</evidence>
<proteinExistence type="predicted"/>
<accession>A0A4V6RGU0</accession>
<dbReference type="Proteomes" id="UP000308267">
    <property type="component" value="Unassembled WGS sequence"/>
</dbReference>
<dbReference type="AlphaFoldDB" id="A0A4V6RGU0"/>
<sequence>MGSQHPSRCHKLAELYSAHLSRVTVLCLSGRKHILTQPVRSRLNCLNLDPFTAPISARDCSSKMSLIVISKLRQHSLIELPPQNVSVAPSLMKGIARFKKAGRMFTPATIYPGREENPIDHQSAANLFKYSQSSLKRTRHSSDLPILNPQPNLHHCTFRSASHPRPGRLRPTLDTIIHQPTRSVSHLQVIRHS</sequence>
<reference evidence="1 2" key="1">
    <citation type="journal article" date="2019" name="BMC Genomics">
        <title>New insights from Opisthorchis felineus genome: update on genomics of the epidemiologically important liver flukes.</title>
        <authorList>
            <person name="Ershov N.I."/>
            <person name="Mordvinov V.A."/>
            <person name="Prokhortchouk E.B."/>
            <person name="Pakharukova M.Y."/>
            <person name="Gunbin K.V."/>
            <person name="Ustyantsev K."/>
            <person name="Genaev M.A."/>
            <person name="Blinov A.G."/>
            <person name="Mazur A."/>
            <person name="Boulygina E."/>
            <person name="Tsygankova S."/>
            <person name="Khrameeva E."/>
            <person name="Chekanov N."/>
            <person name="Fan G."/>
            <person name="Xiao A."/>
            <person name="Zhang H."/>
            <person name="Xu X."/>
            <person name="Yang H."/>
            <person name="Solovyev V."/>
            <person name="Lee S.M."/>
            <person name="Liu X."/>
            <person name="Afonnikov D.A."/>
            <person name="Skryabin K.G."/>
        </authorList>
    </citation>
    <scope>NUCLEOTIDE SEQUENCE [LARGE SCALE GENOMIC DNA]</scope>
    <source>
        <strain evidence="1">AK-0245</strain>
        <tissue evidence="1">Whole organism</tissue>
    </source>
</reference>
<comment type="caution">
    <text evidence="1">The sequence shown here is derived from an EMBL/GenBank/DDBJ whole genome shotgun (WGS) entry which is preliminary data.</text>
</comment>
<dbReference type="EMBL" id="SJOL01008577">
    <property type="protein sequence ID" value="TGZ60134.1"/>
    <property type="molecule type" value="Genomic_DNA"/>
</dbReference>
<name>A0A4V6RGU0_OPIFE</name>
<gene>
    <name evidence="1" type="ORF">CRM22_008726</name>
</gene>